<dbReference type="RefSeq" id="WP_176867093.1">
    <property type="nucleotide sequence ID" value="NZ_JABXWT010000017.1"/>
</dbReference>
<protein>
    <submittedName>
        <fullName evidence="1">Uncharacterized protein</fullName>
    </submittedName>
</protein>
<dbReference type="EMBL" id="JABXWT010000017">
    <property type="protein sequence ID" value="NVO58046.1"/>
    <property type="molecule type" value="Genomic_DNA"/>
</dbReference>
<sequence>MPRPERTHLLAPEVIDQSQWWHTDVGWGLILPDDPSLSPAQKAGLQPSDPPALHRLLAAHGNAPVLRYAPDQEVNTLHRYYPDGREQKVSFQALNYGTGRGRLPRYLLIYGSPDVIPWSVQYNLGFSSFVGRLDLTGPALDADVDAICSNWARSAVDPDAMTIWSVVHNDTDITELMLNAVGAELGRTFRSDGDYTPTFLSRDQATVASLIQSLIDTPARFGGDNKPWPDRASERHCYYAFFMRSRLGHLVDQTHLPIDPATLLGTWQPDGAIWYAHACSSAGSNKKTDFLPYVSAGSDVAKILTDVAACGSMVAPFPRALLGAQKPLRAFIGHVEPTFNWTLMHSNTRQYLTRPIKEALYTGLYSGQPVGMALDACRRAGAAVTGALLAAKDEYIFGSENAHDLLRLQLTAHDWASLVLLGDPAVTLHGFGAQPAD</sequence>
<organism evidence="1 2">
    <name type="scientific">Ruegeria haliotis</name>
    <dbReference type="NCBI Taxonomy" id="2747601"/>
    <lineage>
        <taxon>Bacteria</taxon>
        <taxon>Pseudomonadati</taxon>
        <taxon>Pseudomonadota</taxon>
        <taxon>Alphaproteobacteria</taxon>
        <taxon>Rhodobacterales</taxon>
        <taxon>Roseobacteraceae</taxon>
        <taxon>Ruegeria</taxon>
    </lineage>
</organism>
<keyword evidence="2" id="KW-1185">Reference proteome</keyword>
<name>A0ABX2PV90_9RHOB</name>
<reference evidence="1 2" key="1">
    <citation type="submission" date="2020-06" db="EMBL/GenBank/DDBJ databases">
        <authorList>
            <person name="Cao W.R."/>
        </authorList>
    </citation>
    <scope>NUCLEOTIDE SEQUENCE [LARGE SCALE GENOMIC DNA]</scope>
    <source>
        <strain evidence="1 2">B1Z28</strain>
    </source>
</reference>
<proteinExistence type="predicted"/>
<gene>
    <name evidence="1" type="ORF">HW561_19810</name>
</gene>
<dbReference type="Proteomes" id="UP000630805">
    <property type="component" value="Unassembled WGS sequence"/>
</dbReference>
<evidence type="ECO:0000313" key="2">
    <source>
        <dbReference type="Proteomes" id="UP000630805"/>
    </source>
</evidence>
<accession>A0ABX2PV90</accession>
<evidence type="ECO:0000313" key="1">
    <source>
        <dbReference type="EMBL" id="NVO58046.1"/>
    </source>
</evidence>
<comment type="caution">
    <text evidence="1">The sequence shown here is derived from an EMBL/GenBank/DDBJ whole genome shotgun (WGS) entry which is preliminary data.</text>
</comment>